<dbReference type="SMART" id="SM00481">
    <property type="entry name" value="POLIIIAc"/>
    <property type="match status" value="1"/>
</dbReference>
<dbReference type="PANTHER" id="PTHR42924">
    <property type="entry name" value="EXONUCLEASE"/>
    <property type="match status" value="1"/>
</dbReference>
<reference evidence="2" key="1">
    <citation type="submission" date="2021-03" db="EMBL/GenBank/DDBJ databases">
        <title>Genomic Encyclopedia of Type Strains, Phase IV (KMG-IV): sequencing the most valuable type-strain genomes for metagenomic binning, comparative biology and taxonomic classification.</title>
        <authorList>
            <person name="Goeker M."/>
        </authorList>
    </citation>
    <scope>NUCLEOTIDE SEQUENCE</scope>
    <source>
        <strain evidence="2">DSM 101588</strain>
    </source>
</reference>
<comment type="caution">
    <text evidence="2">The sequence shown here is derived from an EMBL/GenBank/DDBJ whole genome shotgun (WGS) entry which is preliminary data.</text>
</comment>
<evidence type="ECO:0000259" key="1">
    <source>
        <dbReference type="SMART" id="SM00481"/>
    </source>
</evidence>
<evidence type="ECO:0000313" key="3">
    <source>
        <dbReference type="Proteomes" id="UP001166402"/>
    </source>
</evidence>
<evidence type="ECO:0000313" key="2">
    <source>
        <dbReference type="EMBL" id="MBP2072679.1"/>
    </source>
</evidence>
<dbReference type="RefSeq" id="WP_209454407.1">
    <property type="nucleotide sequence ID" value="NZ_JAGGLT010000025.1"/>
</dbReference>
<gene>
    <name evidence="2" type="ORF">J2Z80_002221</name>
</gene>
<dbReference type="InterPro" id="IPR016195">
    <property type="entry name" value="Pol/histidinol_Pase-like"/>
</dbReference>
<dbReference type="CDD" id="cd07432">
    <property type="entry name" value="PHP_HisPPase"/>
    <property type="match status" value="1"/>
</dbReference>
<dbReference type="Gene3D" id="3.20.20.140">
    <property type="entry name" value="Metal-dependent hydrolases"/>
    <property type="match status" value="1"/>
</dbReference>
<dbReference type="InterPro" id="IPR004013">
    <property type="entry name" value="PHP_dom"/>
</dbReference>
<dbReference type="Proteomes" id="UP001166402">
    <property type="component" value="Unassembled WGS sequence"/>
</dbReference>
<protein>
    <submittedName>
        <fullName evidence="2">Metal-dependent phosphoesterase TrpH</fullName>
    </submittedName>
</protein>
<dbReference type="InterPro" id="IPR052018">
    <property type="entry name" value="PHP_domain"/>
</dbReference>
<sequence>MKFYYDLHIHSSLSPCADDDMTPNNIVNMALIKGLDVISLTDHNSTKNVEAVHELCRQKGIKFIPGIEVQTKEEVHVLCYFFDILDCLNFGEMIYDSLDCVKNNKYLFGNQLIMDKDDNIVDEAEKLLLSSSSFSVDEIFRMMDGIGAAVPAHINRTSYSIISNLGFIPDISNLKTVEVSSASIDNSIVDECIKKYKVLTSSDAHHLGHISERVNCFDLDDLDMVVDWMCK</sequence>
<organism evidence="2 3">
    <name type="scientific">Thermoanaerobacterium butyriciformans</name>
    <dbReference type="NCBI Taxonomy" id="1702242"/>
    <lineage>
        <taxon>Bacteria</taxon>
        <taxon>Bacillati</taxon>
        <taxon>Bacillota</taxon>
        <taxon>Clostridia</taxon>
        <taxon>Thermoanaerobacterales</taxon>
        <taxon>Thermoanaerobacteraceae</taxon>
        <taxon>Thermoanaerobacterium</taxon>
    </lineage>
</organism>
<dbReference type="InterPro" id="IPR003141">
    <property type="entry name" value="Pol/His_phosphatase_N"/>
</dbReference>
<dbReference type="Pfam" id="PF02811">
    <property type="entry name" value="PHP"/>
    <property type="match status" value="1"/>
</dbReference>
<dbReference type="PANTHER" id="PTHR42924:SF3">
    <property type="entry name" value="POLYMERASE_HISTIDINOL PHOSPHATASE N-TERMINAL DOMAIN-CONTAINING PROTEIN"/>
    <property type="match status" value="1"/>
</dbReference>
<proteinExistence type="predicted"/>
<dbReference type="SUPFAM" id="SSF89550">
    <property type="entry name" value="PHP domain-like"/>
    <property type="match status" value="1"/>
</dbReference>
<keyword evidence="3" id="KW-1185">Reference proteome</keyword>
<dbReference type="EMBL" id="JAGGLT010000025">
    <property type="protein sequence ID" value="MBP2072679.1"/>
    <property type="molecule type" value="Genomic_DNA"/>
</dbReference>
<name>A0ABS4NHQ3_9THEO</name>
<accession>A0ABS4NHQ3</accession>
<feature type="domain" description="Polymerase/histidinol phosphatase N-terminal" evidence="1">
    <location>
        <begin position="5"/>
        <end position="73"/>
    </location>
</feature>